<dbReference type="EMBL" id="SDKC01000001">
    <property type="protein sequence ID" value="RXS75204.1"/>
    <property type="molecule type" value="Genomic_DNA"/>
</dbReference>
<protein>
    <recommendedName>
        <fullName evidence="3">Transposase</fullName>
    </recommendedName>
</protein>
<name>A0A4Q1RHP2_9FIRM</name>
<comment type="caution">
    <text evidence="1">The sequence shown here is derived from an EMBL/GenBank/DDBJ whole genome shotgun (WGS) entry which is preliminary data.</text>
</comment>
<keyword evidence="2" id="KW-1185">Reference proteome</keyword>
<evidence type="ECO:0000313" key="1">
    <source>
        <dbReference type="EMBL" id="RXS75204.1"/>
    </source>
</evidence>
<evidence type="ECO:0008006" key="3">
    <source>
        <dbReference type="Google" id="ProtNLM"/>
    </source>
</evidence>
<evidence type="ECO:0000313" key="2">
    <source>
        <dbReference type="Proteomes" id="UP000290106"/>
    </source>
</evidence>
<dbReference type="AlphaFoldDB" id="A0A4Q1RHP2"/>
<reference evidence="1 2" key="1">
    <citation type="submission" date="2019-01" db="EMBL/GenBank/DDBJ databases">
        <title>Blautia sp. nov. KGMB01111 isolated human feces.</title>
        <authorList>
            <person name="Park J.-E."/>
            <person name="Kim J.-S."/>
            <person name="Park S.-H."/>
        </authorList>
    </citation>
    <scope>NUCLEOTIDE SEQUENCE [LARGE SCALE GENOMIC DNA]</scope>
    <source>
        <strain evidence="1 2">KGMB01111</strain>
    </source>
</reference>
<gene>
    <name evidence="1" type="ORF">ETP43_08225</name>
</gene>
<sequence>MIFVDKVRRYSQEQTLEDAVGRTIQECMEEDVMTDFLKRNRAEVVKMYLSEYGEERQREFDREEGKMELLEELIRKKLKKGYSKEMIVDSLEIDSDTVETIISAINILK</sequence>
<organism evidence="1 2">
    <name type="scientific">Blautia faecicola</name>
    <dbReference type="NCBI Taxonomy" id="2509240"/>
    <lineage>
        <taxon>Bacteria</taxon>
        <taxon>Bacillati</taxon>
        <taxon>Bacillota</taxon>
        <taxon>Clostridia</taxon>
        <taxon>Lachnospirales</taxon>
        <taxon>Lachnospiraceae</taxon>
        <taxon>Blautia</taxon>
    </lineage>
</organism>
<accession>A0A4Q1RHP2</accession>
<proteinExistence type="predicted"/>
<dbReference type="Proteomes" id="UP000290106">
    <property type="component" value="Unassembled WGS sequence"/>
</dbReference>
<dbReference type="RefSeq" id="WP_207668918.1">
    <property type="nucleotide sequence ID" value="NZ_SDKC01000001.1"/>
</dbReference>